<dbReference type="Pfam" id="PF00392">
    <property type="entry name" value="GntR"/>
    <property type="match status" value="1"/>
</dbReference>
<dbReference type="Pfam" id="PF07729">
    <property type="entry name" value="FCD"/>
    <property type="match status" value="1"/>
</dbReference>
<proteinExistence type="predicted"/>
<dbReference type="PANTHER" id="PTHR43537:SF39">
    <property type="entry name" value="HTH-TYPE TRANSCRIPTIONAL REGULATOR MCBR"/>
    <property type="match status" value="1"/>
</dbReference>
<evidence type="ECO:0000313" key="6">
    <source>
        <dbReference type="Proteomes" id="UP000186364"/>
    </source>
</evidence>
<comment type="caution">
    <text evidence="5">The sequence shown here is derived from an EMBL/GenBank/DDBJ whole genome shotgun (WGS) entry which is preliminary data.</text>
</comment>
<dbReference type="InterPro" id="IPR000524">
    <property type="entry name" value="Tscrpt_reg_HTH_GntR"/>
</dbReference>
<reference evidence="5 6" key="1">
    <citation type="submission" date="2016-09" db="EMBL/GenBank/DDBJ databases">
        <title>Rhizobium sp. nov., a novel species isolated from the rice rhizosphere.</title>
        <authorList>
            <person name="Zhao J."/>
            <person name="Zhang X."/>
        </authorList>
    </citation>
    <scope>NUCLEOTIDE SEQUENCE [LARGE SCALE GENOMIC DNA]</scope>
    <source>
        <strain evidence="5 6">1.7048</strain>
    </source>
</reference>
<dbReference type="SUPFAM" id="SSF48008">
    <property type="entry name" value="GntR ligand-binding domain-like"/>
    <property type="match status" value="1"/>
</dbReference>
<dbReference type="SMART" id="SM00345">
    <property type="entry name" value="HTH_GNTR"/>
    <property type="match status" value="1"/>
</dbReference>
<dbReference type="RefSeq" id="WP_075629705.1">
    <property type="nucleotide sequence ID" value="NZ_FOAM01000007.1"/>
</dbReference>
<dbReference type="InterPro" id="IPR008920">
    <property type="entry name" value="TF_FadR/GntR_C"/>
</dbReference>
<dbReference type="SMART" id="SM00895">
    <property type="entry name" value="FCD"/>
    <property type="match status" value="1"/>
</dbReference>
<keyword evidence="1" id="KW-0805">Transcription regulation</keyword>
<dbReference type="Gene3D" id="1.10.10.10">
    <property type="entry name" value="Winged helix-like DNA-binding domain superfamily/Winged helix DNA-binding domain"/>
    <property type="match status" value="1"/>
</dbReference>
<dbReference type="GO" id="GO:0003677">
    <property type="term" value="F:DNA binding"/>
    <property type="evidence" value="ECO:0007669"/>
    <property type="project" value="UniProtKB-KW"/>
</dbReference>
<feature type="domain" description="HTH gntR-type" evidence="4">
    <location>
        <begin position="23"/>
        <end position="90"/>
    </location>
</feature>
<dbReference type="PANTHER" id="PTHR43537">
    <property type="entry name" value="TRANSCRIPTIONAL REGULATOR, GNTR FAMILY"/>
    <property type="match status" value="1"/>
</dbReference>
<dbReference type="PROSITE" id="PS50949">
    <property type="entry name" value="HTH_GNTR"/>
    <property type="match status" value="1"/>
</dbReference>
<dbReference type="InterPro" id="IPR011711">
    <property type="entry name" value="GntR_C"/>
</dbReference>
<dbReference type="GO" id="GO:0003700">
    <property type="term" value="F:DNA-binding transcription factor activity"/>
    <property type="evidence" value="ECO:0007669"/>
    <property type="project" value="InterPro"/>
</dbReference>
<evidence type="ECO:0000313" key="5">
    <source>
        <dbReference type="EMBL" id="OLP57801.1"/>
    </source>
</evidence>
<dbReference type="Proteomes" id="UP000186364">
    <property type="component" value="Unassembled WGS sequence"/>
</dbReference>
<gene>
    <name evidence="5" type="ORF">BJF93_13170</name>
</gene>
<organism evidence="5 6">
    <name type="scientific">Xaviernesmea oryzae</name>
    <dbReference type="NCBI Taxonomy" id="464029"/>
    <lineage>
        <taxon>Bacteria</taxon>
        <taxon>Pseudomonadati</taxon>
        <taxon>Pseudomonadota</taxon>
        <taxon>Alphaproteobacteria</taxon>
        <taxon>Hyphomicrobiales</taxon>
        <taxon>Rhizobiaceae</taxon>
        <taxon>Rhizobium/Agrobacterium group</taxon>
        <taxon>Xaviernesmea</taxon>
    </lineage>
</organism>
<evidence type="ECO:0000256" key="2">
    <source>
        <dbReference type="ARBA" id="ARBA00023125"/>
    </source>
</evidence>
<evidence type="ECO:0000256" key="3">
    <source>
        <dbReference type="ARBA" id="ARBA00023163"/>
    </source>
</evidence>
<keyword evidence="6" id="KW-1185">Reference proteome</keyword>
<dbReference type="Gene3D" id="1.20.120.530">
    <property type="entry name" value="GntR ligand-binding domain-like"/>
    <property type="match status" value="1"/>
</dbReference>
<accession>A0A1Q9AQZ4</accession>
<evidence type="ECO:0000256" key="1">
    <source>
        <dbReference type="ARBA" id="ARBA00023015"/>
    </source>
</evidence>
<dbReference type="InterPro" id="IPR036390">
    <property type="entry name" value="WH_DNA-bd_sf"/>
</dbReference>
<dbReference type="OrthoDB" id="9815654at2"/>
<dbReference type="AlphaFoldDB" id="A0A1Q9AQZ4"/>
<sequence length="238" mass="26265">MEFVAAPRESVEEGPVFVPVERETVQDRVYGELRRALVSGLIEPGTVLTIRALADQLQTSTMPVREAIGRLVSENALEALPNRSVRVPPVTLARLDDLLRARAMIEGEAIALAAERIEARGTAAIRAILSEWDSVRDQAEREDFDREMTLNHRFHFEIYRHCGSAVLMPVIESLWLQSGPCIRAAALAFSATGEADTTHYHRTIVEALEAGDAGRARAALIADISRPFTTLRQRLTAA</sequence>
<name>A0A1Q9AQZ4_9HYPH</name>
<dbReference type="SUPFAM" id="SSF46785">
    <property type="entry name" value="Winged helix' DNA-binding domain"/>
    <property type="match status" value="1"/>
</dbReference>
<dbReference type="InterPro" id="IPR036388">
    <property type="entry name" value="WH-like_DNA-bd_sf"/>
</dbReference>
<keyword evidence="3" id="KW-0804">Transcription</keyword>
<keyword evidence="2" id="KW-0238">DNA-binding</keyword>
<dbReference type="EMBL" id="MKIP01000059">
    <property type="protein sequence ID" value="OLP57801.1"/>
    <property type="molecule type" value="Genomic_DNA"/>
</dbReference>
<evidence type="ECO:0000259" key="4">
    <source>
        <dbReference type="PROSITE" id="PS50949"/>
    </source>
</evidence>
<protein>
    <submittedName>
        <fullName evidence="5">GntR family transcriptional regulator</fullName>
    </submittedName>
</protein>